<dbReference type="CDD" id="cd15482">
    <property type="entry name" value="Sialidase_non-viral"/>
    <property type="match status" value="1"/>
</dbReference>
<dbReference type="AlphaFoldDB" id="A0A9X3J5G4"/>
<dbReference type="Proteomes" id="UP001145087">
    <property type="component" value="Unassembled WGS sequence"/>
</dbReference>
<dbReference type="EMBL" id="JAPOHD010000007">
    <property type="protein sequence ID" value="MCY1719416.1"/>
    <property type="molecule type" value="Genomic_DNA"/>
</dbReference>
<dbReference type="RefSeq" id="WP_343331753.1">
    <property type="nucleotide sequence ID" value="NZ_JAPOHD010000007.1"/>
</dbReference>
<dbReference type="Pfam" id="PF13088">
    <property type="entry name" value="BNR_2"/>
    <property type="match status" value="1"/>
</dbReference>
<protein>
    <submittedName>
        <fullName evidence="2">Sialidase family protein</fullName>
    </submittedName>
</protein>
<comment type="caution">
    <text evidence="2">The sequence shown here is derived from an EMBL/GenBank/DDBJ whole genome shotgun (WGS) entry which is preliminary data.</text>
</comment>
<dbReference type="PANTHER" id="PTHR43752">
    <property type="entry name" value="BNR/ASP-BOX REPEAT FAMILY PROTEIN"/>
    <property type="match status" value="1"/>
</dbReference>
<proteinExistence type="predicted"/>
<keyword evidence="3" id="KW-1185">Reference proteome</keyword>
<accession>A0A9X3J5G4</accession>
<evidence type="ECO:0000259" key="1">
    <source>
        <dbReference type="Pfam" id="PF13088"/>
    </source>
</evidence>
<name>A0A9X3J5G4_9BACT</name>
<dbReference type="InterPro" id="IPR002860">
    <property type="entry name" value="BNR_rpt"/>
</dbReference>
<gene>
    <name evidence="2" type="ORF">OU798_03635</name>
</gene>
<feature type="domain" description="Sialidase" evidence="1">
    <location>
        <begin position="91"/>
        <end position="313"/>
    </location>
</feature>
<evidence type="ECO:0000313" key="3">
    <source>
        <dbReference type="Proteomes" id="UP001145087"/>
    </source>
</evidence>
<dbReference type="InterPro" id="IPR036278">
    <property type="entry name" value="Sialidase_sf"/>
</dbReference>
<dbReference type="InterPro" id="IPR011040">
    <property type="entry name" value="Sialidase"/>
</dbReference>
<dbReference type="SUPFAM" id="SSF50939">
    <property type="entry name" value="Sialidases"/>
    <property type="match status" value="1"/>
</dbReference>
<sequence length="354" mass="39932">MHITKTKETGKEIVLRLEPTPGNPRNSEGDFIHLKDGRLLFVYTKFTGGAGDHATAHLVSRYSEDQGKTWSNTDMEVVANEGNMNIMSVSLLRLNDGRIALFYLRKNSGTDCLPMMRISTDEAKTWSNAKPCIDVPGYYVLNNDRAVQLENGRIVLPVSQHNTPENRKFDTGIISCYYSDDNGESWKESMHVPNKANIKLQEPGIIELSNNRILLFCRTDAGTQYISYSTDNCETWTPVEPSNIKSPLSPASIKRIPQTDDLLLVWNNNYEEQKNGGKRTPFNLAISKDEGKTWINTKTLESNPDGWYCYTAIDFVEDYVLLGHCAGNRKQSNGLETIQITRLHLGWVYGDSIP</sequence>
<reference evidence="2" key="1">
    <citation type="submission" date="2022-11" db="EMBL/GenBank/DDBJ databases">
        <title>Marilongibacter aestuarii gen. nov., sp. nov., isolated from tidal flat sediment.</title>
        <authorList>
            <person name="Jiayan W."/>
        </authorList>
    </citation>
    <scope>NUCLEOTIDE SEQUENCE</scope>
    <source>
        <strain evidence="2">Z1-6</strain>
    </source>
</reference>
<dbReference type="Gene3D" id="2.120.10.10">
    <property type="match status" value="1"/>
</dbReference>
<organism evidence="2 3">
    <name type="scientific">Draconibacterium aestuarii</name>
    <dbReference type="NCBI Taxonomy" id="2998507"/>
    <lineage>
        <taxon>Bacteria</taxon>
        <taxon>Pseudomonadati</taxon>
        <taxon>Bacteroidota</taxon>
        <taxon>Bacteroidia</taxon>
        <taxon>Marinilabiliales</taxon>
        <taxon>Prolixibacteraceae</taxon>
        <taxon>Draconibacterium</taxon>
    </lineage>
</organism>
<evidence type="ECO:0000313" key="2">
    <source>
        <dbReference type="EMBL" id="MCY1719416.1"/>
    </source>
</evidence>
<dbReference type="PANTHER" id="PTHR43752:SF2">
    <property type="entry name" value="BNR_ASP-BOX REPEAT FAMILY PROTEIN"/>
    <property type="match status" value="1"/>
</dbReference>
<dbReference type="Pfam" id="PF02012">
    <property type="entry name" value="BNR"/>
    <property type="match status" value="1"/>
</dbReference>